<accession>A0A9N7YFU4</accession>
<evidence type="ECO:0000313" key="2">
    <source>
        <dbReference type="EMBL" id="CAB1429945.1"/>
    </source>
</evidence>
<feature type="region of interest" description="Disordered" evidence="1">
    <location>
        <begin position="22"/>
        <end position="45"/>
    </location>
</feature>
<reference evidence="2" key="1">
    <citation type="submission" date="2020-03" db="EMBL/GenBank/DDBJ databases">
        <authorList>
            <person name="Weist P."/>
        </authorList>
    </citation>
    <scope>NUCLEOTIDE SEQUENCE</scope>
</reference>
<comment type="caution">
    <text evidence="2">The sequence shown here is derived from an EMBL/GenBank/DDBJ whole genome shotgun (WGS) entry which is preliminary data.</text>
</comment>
<feature type="non-terminal residue" evidence="2">
    <location>
        <position position="128"/>
    </location>
</feature>
<gene>
    <name evidence="2" type="ORF">PLEPLA_LOCUS17925</name>
</gene>
<keyword evidence="3" id="KW-1185">Reference proteome</keyword>
<dbReference type="AlphaFoldDB" id="A0A9N7YFU4"/>
<evidence type="ECO:0000313" key="3">
    <source>
        <dbReference type="Proteomes" id="UP001153269"/>
    </source>
</evidence>
<name>A0A9N7YFU4_PLEPL</name>
<protein>
    <submittedName>
        <fullName evidence="2">Uncharacterized protein</fullName>
    </submittedName>
</protein>
<feature type="region of interest" description="Disordered" evidence="1">
    <location>
        <begin position="67"/>
        <end position="86"/>
    </location>
</feature>
<organism evidence="2 3">
    <name type="scientific">Pleuronectes platessa</name>
    <name type="common">European plaice</name>
    <dbReference type="NCBI Taxonomy" id="8262"/>
    <lineage>
        <taxon>Eukaryota</taxon>
        <taxon>Metazoa</taxon>
        <taxon>Chordata</taxon>
        <taxon>Craniata</taxon>
        <taxon>Vertebrata</taxon>
        <taxon>Euteleostomi</taxon>
        <taxon>Actinopterygii</taxon>
        <taxon>Neopterygii</taxon>
        <taxon>Teleostei</taxon>
        <taxon>Neoteleostei</taxon>
        <taxon>Acanthomorphata</taxon>
        <taxon>Carangaria</taxon>
        <taxon>Pleuronectiformes</taxon>
        <taxon>Pleuronectoidei</taxon>
        <taxon>Pleuronectidae</taxon>
        <taxon>Pleuronectes</taxon>
    </lineage>
</organism>
<dbReference type="EMBL" id="CADEAL010001188">
    <property type="protein sequence ID" value="CAB1429945.1"/>
    <property type="molecule type" value="Genomic_DNA"/>
</dbReference>
<sequence>MDPCRDPDPTFAVFVNHRRSNTISPPMISADSRPQTCVKTRQERRAAVGRRSLLEVLKRTRPIHLTALPPRLVGGGGKEGKGRDREGENMFQRCPEIELLGLAVLCYFLSPPPPPPPPSHWLAQSETK</sequence>
<dbReference type="Proteomes" id="UP001153269">
    <property type="component" value="Unassembled WGS sequence"/>
</dbReference>
<proteinExistence type="predicted"/>
<evidence type="ECO:0000256" key="1">
    <source>
        <dbReference type="SAM" id="MobiDB-lite"/>
    </source>
</evidence>